<dbReference type="SUPFAM" id="SSF54909">
    <property type="entry name" value="Dimeric alpha+beta barrel"/>
    <property type="match status" value="1"/>
</dbReference>
<organism evidence="1 2">
    <name type="scientific">Marisediminicola antarctica</name>
    <dbReference type="NCBI Taxonomy" id="674079"/>
    <lineage>
        <taxon>Bacteria</taxon>
        <taxon>Bacillati</taxon>
        <taxon>Actinomycetota</taxon>
        <taxon>Actinomycetes</taxon>
        <taxon>Micrococcales</taxon>
        <taxon>Microbacteriaceae</taxon>
        <taxon>Marisediminicola</taxon>
    </lineage>
</organism>
<dbReference type="InterPro" id="IPR011008">
    <property type="entry name" value="Dimeric_a/b-barrel"/>
</dbReference>
<dbReference type="AlphaFoldDB" id="A0A7L5AIE0"/>
<dbReference type="KEGG" id="mant:BHD05_12430"/>
<protein>
    <recommendedName>
        <fullName evidence="3">Monooxygenase</fullName>
    </recommendedName>
</protein>
<keyword evidence="2" id="KW-1185">Reference proteome</keyword>
<reference evidence="1 2" key="1">
    <citation type="submission" date="2016-09" db="EMBL/GenBank/DDBJ databases">
        <title>Complete genome sequence of microbes from the polar regions.</title>
        <authorList>
            <person name="Liao L."/>
            <person name="Chen B."/>
        </authorList>
    </citation>
    <scope>NUCLEOTIDE SEQUENCE [LARGE SCALE GENOMIC DNA]</scope>
    <source>
        <strain evidence="1 2">ZS314</strain>
    </source>
</reference>
<proteinExistence type="predicted"/>
<accession>A0A7L5AIE0</accession>
<sequence length="99" mass="10722">MTALAHLDLRLDPTVLDTVPTVLNEVLAATRAWPGIEGLEVINDDANPSHVVVELWTTTTDHDAYAAWRTTPDAASHLGDALNAQPVKTVIVERIALVF</sequence>
<dbReference type="OrthoDB" id="7867302at2"/>
<dbReference type="Proteomes" id="UP000464507">
    <property type="component" value="Chromosome"/>
</dbReference>
<name>A0A7L5AIE0_9MICO</name>
<dbReference type="RefSeq" id="WP_161886719.1">
    <property type="nucleotide sequence ID" value="NZ_CP017146.1"/>
</dbReference>
<dbReference type="EMBL" id="CP017146">
    <property type="protein sequence ID" value="QHO70333.1"/>
    <property type="molecule type" value="Genomic_DNA"/>
</dbReference>
<evidence type="ECO:0000313" key="1">
    <source>
        <dbReference type="EMBL" id="QHO70333.1"/>
    </source>
</evidence>
<evidence type="ECO:0000313" key="2">
    <source>
        <dbReference type="Proteomes" id="UP000464507"/>
    </source>
</evidence>
<evidence type="ECO:0008006" key="3">
    <source>
        <dbReference type="Google" id="ProtNLM"/>
    </source>
</evidence>
<gene>
    <name evidence="1" type="ORF">BHD05_12430</name>
</gene>
<dbReference type="Gene3D" id="3.30.70.100">
    <property type="match status" value="1"/>
</dbReference>